<organism evidence="2 3">
    <name type="scientific">Tranquillimonas rosea</name>
    <dbReference type="NCBI Taxonomy" id="641238"/>
    <lineage>
        <taxon>Bacteria</taxon>
        <taxon>Pseudomonadati</taxon>
        <taxon>Pseudomonadota</taxon>
        <taxon>Alphaproteobacteria</taxon>
        <taxon>Rhodobacterales</taxon>
        <taxon>Roseobacteraceae</taxon>
        <taxon>Tranquillimonas</taxon>
    </lineage>
</organism>
<keyword evidence="1" id="KW-0472">Membrane</keyword>
<sequence>MLTPDRTVRVPTHRRLFRAIAVRCTGPGGYYNLGNALGLVSGVAFQILAAQDATGGSALAAIREYLVGSTGATALTVAMVMFFVSGELYHRAWSAGTTPDAVMVRRADFLSGIAAFVLGIALILFGSFWLAAVSTLLLAGGKIGNGLTPGRGWPVRIPLPGYGTTRHRQIDVFRFSALLSRAPAVAAILLELARLSAGGEGGALDLAQSGVLLICYMLWCRADLLLFRH</sequence>
<dbReference type="EMBL" id="FOGU01000003">
    <property type="protein sequence ID" value="SER87853.1"/>
    <property type="molecule type" value="Genomic_DNA"/>
</dbReference>
<evidence type="ECO:0000313" key="2">
    <source>
        <dbReference type="EMBL" id="SER87853.1"/>
    </source>
</evidence>
<reference evidence="2 3" key="1">
    <citation type="submission" date="2016-10" db="EMBL/GenBank/DDBJ databases">
        <authorList>
            <person name="de Groot N.N."/>
        </authorList>
    </citation>
    <scope>NUCLEOTIDE SEQUENCE [LARGE SCALE GENOMIC DNA]</scope>
    <source>
        <strain evidence="2 3">DSM 23042</strain>
    </source>
</reference>
<feature type="transmembrane region" description="Helical" evidence="1">
    <location>
        <begin position="65"/>
        <end position="89"/>
    </location>
</feature>
<evidence type="ECO:0000313" key="3">
    <source>
        <dbReference type="Proteomes" id="UP000198885"/>
    </source>
</evidence>
<accession>A0A1H9STY2</accession>
<name>A0A1H9STY2_9RHOB</name>
<feature type="transmembrane region" description="Helical" evidence="1">
    <location>
        <begin position="109"/>
        <end position="139"/>
    </location>
</feature>
<dbReference type="RefSeq" id="WP_092690819.1">
    <property type="nucleotide sequence ID" value="NZ_CBDDGO010000004.1"/>
</dbReference>
<gene>
    <name evidence="2" type="ORF">SAMN04490244_103372</name>
</gene>
<dbReference type="Proteomes" id="UP000198885">
    <property type="component" value="Unassembled WGS sequence"/>
</dbReference>
<protein>
    <submittedName>
        <fullName evidence="2">Uncharacterized protein</fullName>
    </submittedName>
</protein>
<dbReference type="AlphaFoldDB" id="A0A1H9STY2"/>
<keyword evidence="1" id="KW-1133">Transmembrane helix</keyword>
<dbReference type="STRING" id="641238.SAMN04490244_103372"/>
<proteinExistence type="predicted"/>
<evidence type="ECO:0000256" key="1">
    <source>
        <dbReference type="SAM" id="Phobius"/>
    </source>
</evidence>
<dbReference type="OrthoDB" id="8089164at2"/>
<keyword evidence="3" id="KW-1185">Reference proteome</keyword>
<keyword evidence="1" id="KW-0812">Transmembrane</keyword>